<evidence type="ECO:0000313" key="2">
    <source>
        <dbReference type="Proteomes" id="UP000829517"/>
    </source>
</evidence>
<dbReference type="SUPFAM" id="SSF49464">
    <property type="entry name" value="Carboxypeptidase regulatory domain-like"/>
    <property type="match status" value="1"/>
</dbReference>
<dbReference type="EMBL" id="JAETXX010000010">
    <property type="protein sequence ID" value="MCF8715824.1"/>
    <property type="molecule type" value="Genomic_DNA"/>
</dbReference>
<organism evidence="1 2">
    <name type="scientific">Joostella atrarenae</name>
    <dbReference type="NCBI Taxonomy" id="679257"/>
    <lineage>
        <taxon>Bacteria</taxon>
        <taxon>Pseudomonadati</taxon>
        <taxon>Bacteroidota</taxon>
        <taxon>Flavobacteriia</taxon>
        <taxon>Flavobacteriales</taxon>
        <taxon>Flavobacteriaceae</taxon>
        <taxon>Joostella</taxon>
    </lineage>
</organism>
<sequence>MKGKITNSNSEVEGIYILNKTANISTITDHEGVFEIDVSAKDTLVFSALQYNIKIIPVTEEILESNFLEVLLSEKINELSSVTITPYSLSGDLSKDINNNPIENPINSVSLGLPNATVKKKTHAQRMLYTASSGPLDLLLNTINGKIKKIKKLIKLQKLDAKTADTKEIFEVDFYVKDLEIPEDYIDRFMYFCAVDPIFEEIQDKDALTILEYMKAKSYDFRLLNELE</sequence>
<name>A0ABS9J5X3_9FLAO</name>
<dbReference type="RefSeq" id="WP_236959788.1">
    <property type="nucleotide sequence ID" value="NZ_JAETXX010000010.1"/>
</dbReference>
<reference evidence="1 2" key="1">
    <citation type="submission" date="2021-01" db="EMBL/GenBank/DDBJ databases">
        <title>Genome sequencing of Joostella atrarenae M1-2 (= KCTC 23194).</title>
        <authorList>
            <person name="Zakaria M.R."/>
            <person name="Lam M.Q."/>
            <person name="Chong C.S."/>
        </authorList>
    </citation>
    <scope>NUCLEOTIDE SEQUENCE [LARGE SCALE GENOMIC DNA]</scope>
    <source>
        <strain evidence="1 2">M1-2</strain>
    </source>
</reference>
<evidence type="ECO:0000313" key="1">
    <source>
        <dbReference type="EMBL" id="MCF8715824.1"/>
    </source>
</evidence>
<proteinExistence type="predicted"/>
<keyword evidence="2" id="KW-1185">Reference proteome</keyword>
<dbReference type="InterPro" id="IPR008969">
    <property type="entry name" value="CarboxyPept-like_regulatory"/>
</dbReference>
<dbReference type="Proteomes" id="UP000829517">
    <property type="component" value="Unassembled WGS sequence"/>
</dbReference>
<protein>
    <submittedName>
        <fullName evidence="1">Carboxypeptidase-like regulatory domain-containing protein</fullName>
    </submittedName>
</protein>
<dbReference type="Pfam" id="PF13715">
    <property type="entry name" value="CarbopepD_reg_2"/>
    <property type="match status" value="1"/>
</dbReference>
<comment type="caution">
    <text evidence="1">The sequence shown here is derived from an EMBL/GenBank/DDBJ whole genome shotgun (WGS) entry which is preliminary data.</text>
</comment>
<accession>A0ABS9J5X3</accession>
<gene>
    <name evidence="1" type="ORF">JM658_13390</name>
</gene>